<gene>
    <name evidence="1" type="ORF">HH304_13035</name>
</gene>
<dbReference type="Proteomes" id="UP000559010">
    <property type="component" value="Unassembled WGS sequence"/>
</dbReference>
<evidence type="ECO:0000313" key="1">
    <source>
        <dbReference type="EMBL" id="NMM49329.1"/>
    </source>
</evidence>
<comment type="caution">
    <text evidence="1">The sequence shown here is derived from an EMBL/GenBank/DDBJ whole genome shotgun (WGS) entry which is preliminary data.</text>
</comment>
<proteinExistence type="predicted"/>
<reference evidence="1 2" key="1">
    <citation type="submission" date="2020-04" db="EMBL/GenBank/DDBJ databases">
        <title>Flammeovirgaceae bacterium KN852 isolated from deep sea.</title>
        <authorList>
            <person name="Zhang D.-C."/>
        </authorList>
    </citation>
    <scope>NUCLEOTIDE SEQUENCE [LARGE SCALE GENOMIC DNA]</scope>
    <source>
        <strain evidence="1 2">KN852</strain>
    </source>
</reference>
<dbReference type="PROSITE" id="PS51257">
    <property type="entry name" value="PROKAR_LIPOPROTEIN"/>
    <property type="match status" value="1"/>
</dbReference>
<dbReference type="AlphaFoldDB" id="A0A848J4P9"/>
<dbReference type="PANTHER" id="PTHR42754">
    <property type="entry name" value="ENDOGLUCANASE"/>
    <property type="match status" value="1"/>
</dbReference>
<keyword evidence="2" id="KW-1185">Reference proteome</keyword>
<dbReference type="PANTHER" id="PTHR42754:SF1">
    <property type="entry name" value="LIPOPROTEIN"/>
    <property type="match status" value="1"/>
</dbReference>
<evidence type="ECO:0000313" key="2">
    <source>
        <dbReference type="Proteomes" id="UP000559010"/>
    </source>
</evidence>
<accession>A0A848J4P9</accession>
<name>A0A848J4P9_9BACT</name>
<dbReference type="EMBL" id="JABBNU010000007">
    <property type="protein sequence ID" value="NMM49329.1"/>
    <property type="molecule type" value="Genomic_DNA"/>
</dbReference>
<protein>
    <submittedName>
        <fullName evidence="1">Uncharacterized protein</fullName>
    </submittedName>
</protein>
<dbReference type="RefSeq" id="WP_169682338.1">
    <property type="nucleotide sequence ID" value="NZ_JABBNU010000007.1"/>
</dbReference>
<sequence>MKGISNYILITGLFLAILSACDSINVEPEKERIFVKMYGGEQKEEGIDVKQLSDGGYIVLGNSYSNFGGQFGGQDIIVIRTDSEGNELWRKRIGTPGFDEGKELKLDDSENIYVVGSFGMNNGSKLGQITKLSIAGDIINQTTFGDSTHVYRFNSTEIFGDFLFVTGESSNVFPKSSQTAADSLDFILLAYNRNDLSFYDIKYEGFSGIDQAVSILRTGIEKDVNEDFEKIRIEVLANVSRTTADGLNAATGDFFFTLDDFTIQTGGTAGFVPVKGNVSGYFMAKKALRKSPNGDEYFFIANYLTSLSDVTSEQSIVLFSKGKGTDPVFLDDLPFSGGGISSGEGITYFPSISTSNKVVVATTTNAYSDAQSNTDILINSYEAGAVLSENTDWNSTPRLHGFNSNDRAGNIIQSSDGGLVLVGTIGFDDQIESSNTMICLIKTNPNGFVE</sequence>
<organism evidence="1 2">
    <name type="scientific">Marinigracilibium pacificum</name>
    <dbReference type="NCBI Taxonomy" id="2729599"/>
    <lineage>
        <taxon>Bacteria</taxon>
        <taxon>Pseudomonadati</taxon>
        <taxon>Bacteroidota</taxon>
        <taxon>Cytophagia</taxon>
        <taxon>Cytophagales</taxon>
        <taxon>Flammeovirgaceae</taxon>
        <taxon>Marinigracilibium</taxon>
    </lineage>
</organism>